<dbReference type="Proteomes" id="UP000646745">
    <property type="component" value="Unassembled WGS sequence"/>
</dbReference>
<sequence>MRPHHGNIMHIYFLQHGPLLGAGRFADWLTGMGHSFNHCRLDLGELPPPLANCDALIVLDALAPPESALLKRECRLIERALKSNKPLLGVGFGAGLIAEALGAIFSPAVQPEIGWQTVTLADESPFDLPEQFEALQWHRDIFGLPDEALPLGGTVGAPVQGFAWDLGRVVALQCHLELTAQATVALCDHDLPAAGKTPYVQTRDEILREPKRFDRQAALLDRVMTQWLGGH</sequence>
<organism evidence="2 3">
    <name type="scientific">Salinicola rhizosphaerae</name>
    <dbReference type="NCBI Taxonomy" id="1443141"/>
    <lineage>
        <taxon>Bacteria</taxon>
        <taxon>Pseudomonadati</taxon>
        <taxon>Pseudomonadota</taxon>
        <taxon>Gammaproteobacteria</taxon>
        <taxon>Oceanospirillales</taxon>
        <taxon>Halomonadaceae</taxon>
        <taxon>Salinicola</taxon>
    </lineage>
</organism>
<dbReference type="RefSeq" id="WP_308430164.1">
    <property type="nucleotide sequence ID" value="NZ_BMZI01000008.1"/>
</dbReference>
<evidence type="ECO:0000313" key="3">
    <source>
        <dbReference type="Proteomes" id="UP000646745"/>
    </source>
</evidence>
<dbReference type="PANTHER" id="PTHR42695">
    <property type="entry name" value="GLUTAMINE AMIDOTRANSFERASE YLR126C-RELATED"/>
    <property type="match status" value="1"/>
</dbReference>
<keyword evidence="3" id="KW-1185">Reference proteome</keyword>
<dbReference type="Gene3D" id="3.40.50.880">
    <property type="match status" value="1"/>
</dbReference>
<dbReference type="InterPro" id="IPR044992">
    <property type="entry name" value="ChyE-like"/>
</dbReference>
<dbReference type="CDD" id="cd01741">
    <property type="entry name" value="GATase1_1"/>
    <property type="match status" value="1"/>
</dbReference>
<dbReference type="PANTHER" id="PTHR42695:SF5">
    <property type="entry name" value="GLUTAMINE AMIDOTRANSFERASE YLR126C-RELATED"/>
    <property type="match status" value="1"/>
</dbReference>
<comment type="caution">
    <text evidence="2">The sequence shown here is derived from an EMBL/GenBank/DDBJ whole genome shotgun (WGS) entry which is preliminary data.</text>
</comment>
<dbReference type="EMBL" id="BMZI01000008">
    <property type="protein sequence ID" value="GHB33228.1"/>
    <property type="molecule type" value="Genomic_DNA"/>
</dbReference>
<name>A0ABQ3ECI2_9GAMM</name>
<feature type="domain" description="Glutamine amidotransferase" evidence="1">
    <location>
        <begin position="50"/>
        <end position="181"/>
    </location>
</feature>
<evidence type="ECO:0000313" key="2">
    <source>
        <dbReference type="EMBL" id="GHB33228.1"/>
    </source>
</evidence>
<evidence type="ECO:0000259" key="1">
    <source>
        <dbReference type="Pfam" id="PF00117"/>
    </source>
</evidence>
<dbReference type="SUPFAM" id="SSF52317">
    <property type="entry name" value="Class I glutamine amidotransferase-like"/>
    <property type="match status" value="1"/>
</dbReference>
<accession>A0ABQ3ECI2</accession>
<dbReference type="Pfam" id="PF00117">
    <property type="entry name" value="GATase"/>
    <property type="match status" value="1"/>
</dbReference>
<dbReference type="InterPro" id="IPR029062">
    <property type="entry name" value="Class_I_gatase-like"/>
</dbReference>
<reference evidence="3" key="1">
    <citation type="journal article" date="2019" name="Int. J. Syst. Evol. Microbiol.">
        <title>The Global Catalogue of Microorganisms (GCM) 10K type strain sequencing project: providing services to taxonomists for standard genome sequencing and annotation.</title>
        <authorList>
            <consortium name="The Broad Institute Genomics Platform"/>
            <consortium name="The Broad Institute Genome Sequencing Center for Infectious Disease"/>
            <person name="Wu L."/>
            <person name="Ma J."/>
        </authorList>
    </citation>
    <scope>NUCLEOTIDE SEQUENCE [LARGE SCALE GENOMIC DNA]</scope>
    <source>
        <strain evidence="3">KCTC 32998</strain>
    </source>
</reference>
<proteinExistence type="predicted"/>
<gene>
    <name evidence="2" type="ORF">GCM10009038_35290</name>
</gene>
<protein>
    <submittedName>
        <fullName evidence="2">GMP synthase</fullName>
    </submittedName>
</protein>
<dbReference type="InterPro" id="IPR017926">
    <property type="entry name" value="GATASE"/>
</dbReference>